<feature type="disulfide bond" evidence="10">
    <location>
        <begin position="185"/>
        <end position="197"/>
    </location>
</feature>
<comment type="caution">
    <text evidence="12">The sequence shown here is derived from an EMBL/GenBank/DDBJ whole genome shotgun (WGS) entry which is preliminary data.</text>
</comment>
<dbReference type="EMBL" id="JACEEZ010009092">
    <property type="protein sequence ID" value="KAG0722786.1"/>
    <property type="molecule type" value="Genomic_DNA"/>
</dbReference>
<dbReference type="CDD" id="cd00112">
    <property type="entry name" value="LDLa"/>
    <property type="match status" value="3"/>
</dbReference>
<dbReference type="PRINTS" id="PR00261">
    <property type="entry name" value="LDLRECEPTOR"/>
</dbReference>
<dbReference type="FunFam" id="4.10.400.10:FF:000045">
    <property type="entry name" value="Low-density lipoprotein receptor-related protein 2"/>
    <property type="match status" value="1"/>
</dbReference>
<dbReference type="SMART" id="SM00192">
    <property type="entry name" value="LDLa"/>
    <property type="match status" value="3"/>
</dbReference>
<dbReference type="OrthoDB" id="10005216at2759"/>
<dbReference type="AlphaFoldDB" id="A0A8J4YGJ3"/>
<evidence type="ECO:0000256" key="3">
    <source>
        <dbReference type="ARBA" id="ARBA00022692"/>
    </source>
</evidence>
<evidence type="ECO:0000256" key="6">
    <source>
        <dbReference type="ARBA" id="ARBA00023136"/>
    </source>
</evidence>
<evidence type="ECO:0000256" key="7">
    <source>
        <dbReference type="ARBA" id="ARBA00023157"/>
    </source>
</evidence>
<evidence type="ECO:0000256" key="9">
    <source>
        <dbReference type="ARBA" id="ARBA00023180"/>
    </source>
</evidence>
<dbReference type="GO" id="GO:0043235">
    <property type="term" value="C:receptor complex"/>
    <property type="evidence" value="ECO:0007669"/>
    <property type="project" value="TreeGrafter"/>
</dbReference>
<evidence type="ECO:0000313" key="13">
    <source>
        <dbReference type="Proteomes" id="UP000770661"/>
    </source>
</evidence>
<gene>
    <name evidence="12" type="primary">LRP1_0</name>
    <name evidence="12" type="ORF">GWK47_005847</name>
</gene>
<dbReference type="PANTHER" id="PTHR22722">
    <property type="entry name" value="LOW-DENSITY LIPOPROTEIN RECEPTOR-RELATED PROTEIN 2-RELATED"/>
    <property type="match status" value="1"/>
</dbReference>
<feature type="signal peptide" evidence="11">
    <location>
        <begin position="1"/>
        <end position="23"/>
    </location>
</feature>
<comment type="caution">
    <text evidence="10">Lacks conserved residue(s) required for the propagation of feature annotation.</text>
</comment>
<dbReference type="InterPro" id="IPR002172">
    <property type="entry name" value="LDrepeatLR_classA_rpt"/>
</dbReference>
<sequence>MKTDGSFCFLLSLSFLLVPGTKESIIKGPFKKTFLDSIMKPLKKTFLDSNSLAVLETYIPEYRMSLKDTSRTLDIILEARRASICCKDVRAREEELSLDLRSALYTTIIALSRLQESSSEYRSNMEHRVNSCQDCDILPTHLPCNVTDWQCPSGGCVPYRGLCDGVDDCGDSSDEGTIACDTNPCRHDYLCDADHVCIPKSYQCDSQPDCSDGSDESDCASTTIKQCVEGQFRCEPAGKCVPDIWRCDGIKDCADGNDEASCKSATTPPVVIPPQPVTISASGNSTSDHLNQYHLNQYQLNQ</sequence>
<keyword evidence="11" id="KW-0732">Signal</keyword>
<evidence type="ECO:0000256" key="11">
    <source>
        <dbReference type="SAM" id="SignalP"/>
    </source>
</evidence>
<accession>A0A8J4YGJ3</accession>
<comment type="subcellular location">
    <subcellularLocation>
        <location evidence="2">Endomembrane system</location>
    </subcellularLocation>
    <subcellularLocation>
        <location evidence="1">Membrane</location>
        <topology evidence="1">Single-pass membrane protein</topology>
    </subcellularLocation>
</comment>
<evidence type="ECO:0000256" key="4">
    <source>
        <dbReference type="ARBA" id="ARBA00022737"/>
    </source>
</evidence>
<protein>
    <submittedName>
        <fullName evidence="12">Low-density lipoprotein receptor-related protein 1</fullName>
    </submittedName>
</protein>
<dbReference type="PROSITE" id="PS50068">
    <property type="entry name" value="LDLRA_2"/>
    <property type="match status" value="3"/>
</dbReference>
<dbReference type="InterPro" id="IPR051221">
    <property type="entry name" value="LDLR-related"/>
</dbReference>
<dbReference type="GO" id="GO:0005886">
    <property type="term" value="C:plasma membrane"/>
    <property type="evidence" value="ECO:0007669"/>
    <property type="project" value="TreeGrafter"/>
</dbReference>
<keyword evidence="13" id="KW-1185">Reference proteome</keyword>
<reference evidence="12" key="1">
    <citation type="submission" date="2020-07" db="EMBL/GenBank/DDBJ databases">
        <title>The High-quality genome of the commercially important snow crab, Chionoecetes opilio.</title>
        <authorList>
            <person name="Jeong J.-H."/>
            <person name="Ryu S."/>
        </authorList>
    </citation>
    <scope>NUCLEOTIDE SEQUENCE</scope>
    <source>
        <strain evidence="12">MADBK_172401_WGS</strain>
        <tissue evidence="12">Digestive gland</tissue>
    </source>
</reference>
<evidence type="ECO:0000256" key="1">
    <source>
        <dbReference type="ARBA" id="ARBA00004167"/>
    </source>
</evidence>
<keyword evidence="3" id="KW-0812">Transmembrane</keyword>
<name>A0A8J4YGJ3_CHIOP</name>
<feature type="disulfide bond" evidence="10">
    <location>
        <begin position="247"/>
        <end position="262"/>
    </location>
</feature>
<evidence type="ECO:0000313" key="12">
    <source>
        <dbReference type="EMBL" id="KAG0722786.1"/>
    </source>
</evidence>
<keyword evidence="12" id="KW-0449">Lipoprotein</keyword>
<feature type="disulfide bond" evidence="10">
    <location>
        <begin position="144"/>
        <end position="156"/>
    </location>
</feature>
<keyword evidence="6" id="KW-0472">Membrane</keyword>
<dbReference type="InterPro" id="IPR036055">
    <property type="entry name" value="LDL_receptor-like_sf"/>
</dbReference>
<organism evidence="12 13">
    <name type="scientific">Chionoecetes opilio</name>
    <name type="common">Atlantic snow crab</name>
    <name type="synonym">Cancer opilio</name>
    <dbReference type="NCBI Taxonomy" id="41210"/>
    <lineage>
        <taxon>Eukaryota</taxon>
        <taxon>Metazoa</taxon>
        <taxon>Ecdysozoa</taxon>
        <taxon>Arthropoda</taxon>
        <taxon>Crustacea</taxon>
        <taxon>Multicrustacea</taxon>
        <taxon>Malacostraca</taxon>
        <taxon>Eumalacostraca</taxon>
        <taxon>Eucarida</taxon>
        <taxon>Decapoda</taxon>
        <taxon>Pleocyemata</taxon>
        <taxon>Brachyura</taxon>
        <taxon>Eubrachyura</taxon>
        <taxon>Majoidea</taxon>
        <taxon>Majidae</taxon>
        <taxon>Chionoecetes</taxon>
    </lineage>
</organism>
<keyword evidence="4" id="KW-0677">Repeat</keyword>
<feature type="disulfide bond" evidence="10">
    <location>
        <begin position="204"/>
        <end position="219"/>
    </location>
</feature>
<dbReference type="Proteomes" id="UP000770661">
    <property type="component" value="Unassembled WGS sequence"/>
</dbReference>
<evidence type="ECO:0000256" key="8">
    <source>
        <dbReference type="ARBA" id="ARBA00023170"/>
    </source>
</evidence>
<proteinExistence type="predicted"/>
<feature type="chain" id="PRO_5035274267" evidence="11">
    <location>
        <begin position="24"/>
        <end position="302"/>
    </location>
</feature>
<dbReference type="Pfam" id="PF00057">
    <property type="entry name" value="Ldl_recept_a"/>
    <property type="match status" value="3"/>
</dbReference>
<keyword evidence="7 10" id="KW-1015">Disulfide bond</keyword>
<evidence type="ECO:0000256" key="5">
    <source>
        <dbReference type="ARBA" id="ARBA00022989"/>
    </source>
</evidence>
<keyword evidence="8 12" id="KW-0675">Receptor</keyword>
<evidence type="ECO:0000256" key="2">
    <source>
        <dbReference type="ARBA" id="ARBA00004308"/>
    </source>
</evidence>
<dbReference type="Gene3D" id="4.10.400.10">
    <property type="entry name" value="Low-density Lipoprotein Receptor"/>
    <property type="match status" value="3"/>
</dbReference>
<evidence type="ECO:0000256" key="10">
    <source>
        <dbReference type="PROSITE-ProRule" id="PRU00124"/>
    </source>
</evidence>
<keyword evidence="9" id="KW-0325">Glycoprotein</keyword>
<feature type="disulfide bond" evidence="10">
    <location>
        <begin position="151"/>
        <end position="169"/>
    </location>
</feature>
<keyword evidence="5" id="KW-1133">Transmembrane helix</keyword>
<dbReference type="SUPFAM" id="SSF57424">
    <property type="entry name" value="LDL receptor-like module"/>
    <property type="match status" value="3"/>
</dbReference>
<dbReference type="GO" id="GO:0012505">
    <property type="term" value="C:endomembrane system"/>
    <property type="evidence" value="ECO:0007669"/>
    <property type="project" value="UniProtKB-SubCell"/>
</dbReference>